<dbReference type="InterPro" id="IPR011701">
    <property type="entry name" value="MFS"/>
</dbReference>
<accession>A0ABS0AH23</accession>
<dbReference type="CDD" id="cd17324">
    <property type="entry name" value="MFS_NepI_like"/>
    <property type="match status" value="1"/>
</dbReference>
<name>A0ABS0AH23_9GAMM</name>
<dbReference type="Proteomes" id="UP000644441">
    <property type="component" value="Unassembled WGS sequence"/>
</dbReference>
<dbReference type="EMBL" id="ARXR01000009">
    <property type="protein sequence ID" value="MBF5052927.1"/>
    <property type="molecule type" value="Genomic_DNA"/>
</dbReference>
<keyword evidence="6" id="KW-0762">Sugar transport</keyword>
<feature type="transmembrane region" description="Helical" evidence="4">
    <location>
        <begin position="106"/>
        <end position="127"/>
    </location>
</feature>
<dbReference type="RefSeq" id="WP_228547996.1">
    <property type="nucleotide sequence ID" value="NZ_ARXR01000009.1"/>
</dbReference>
<feature type="transmembrane region" description="Helical" evidence="4">
    <location>
        <begin position="12"/>
        <end position="34"/>
    </location>
</feature>
<feature type="transmembrane region" description="Helical" evidence="4">
    <location>
        <begin position="170"/>
        <end position="189"/>
    </location>
</feature>
<dbReference type="SUPFAM" id="SSF103473">
    <property type="entry name" value="MFS general substrate transporter"/>
    <property type="match status" value="1"/>
</dbReference>
<keyword evidence="6" id="KW-0813">Transport</keyword>
<evidence type="ECO:0000256" key="3">
    <source>
        <dbReference type="ARBA" id="ARBA00023136"/>
    </source>
</evidence>
<evidence type="ECO:0000256" key="4">
    <source>
        <dbReference type="SAM" id="Phobius"/>
    </source>
</evidence>
<feature type="transmembrane region" description="Helical" evidence="4">
    <location>
        <begin position="280"/>
        <end position="298"/>
    </location>
</feature>
<gene>
    <name evidence="6" type="ORF">ISO4_01529</name>
</gene>
<feature type="transmembrane region" description="Helical" evidence="4">
    <location>
        <begin position="248"/>
        <end position="268"/>
    </location>
</feature>
<sequence>MRHAENTTDSALSTWLILLMATTTGLVVASNYYAQPLLHTISDQLGLSYARAGIIVTVAQASYALGLILLVPLGDLVERRRLIVTMMLFATAGLLVSATAGSLAALLIGTAITGAFSVVAQVLVPFAATLSPVAQRGKVVGTVMSGLLMGILLARTVAGALSSLGDWHTVYWVAAALMLLNTLALWRALPRYAPTARMHYGQLIGSVFAQFARYPLHRQRSLLGCLIFAMFSVLWTSLAFLLSSEPWSYSDATIGLFGLAGAMGALSARHAGVLTDRGHGAQLTVLGVVALLVSWGLLGLGLYSLIALIAGIVLLDLALQAVHITNMNMIFNLDEAARNRLNSGYMFLYFVGGALGSLGSAAAYQQNGWLGVCLLGGGLGVLAVGYGVWIHAGPGHRAHSRGTKEDARSVDS</sequence>
<keyword evidence="3 4" id="KW-0472">Membrane</keyword>
<evidence type="ECO:0000313" key="6">
    <source>
        <dbReference type="EMBL" id="MBF5052927.1"/>
    </source>
</evidence>
<dbReference type="InterPro" id="IPR020846">
    <property type="entry name" value="MFS_dom"/>
</dbReference>
<feature type="domain" description="Major facilitator superfamily (MFS) profile" evidence="5">
    <location>
        <begin position="10"/>
        <end position="395"/>
    </location>
</feature>
<feature type="transmembrane region" description="Helical" evidence="4">
    <location>
        <begin position="304"/>
        <end position="324"/>
    </location>
</feature>
<feature type="transmembrane region" description="Helical" evidence="4">
    <location>
        <begin position="345"/>
        <end position="363"/>
    </location>
</feature>
<feature type="transmembrane region" description="Helical" evidence="4">
    <location>
        <begin position="369"/>
        <end position="392"/>
    </location>
</feature>
<evidence type="ECO:0000259" key="5">
    <source>
        <dbReference type="PROSITE" id="PS50850"/>
    </source>
</evidence>
<protein>
    <submittedName>
        <fullName evidence="6">Sugar transporter</fullName>
    </submittedName>
</protein>
<dbReference type="PANTHER" id="PTHR42910:SF1">
    <property type="entry name" value="MAJOR FACILITATOR SUPERFAMILY (MFS) PROFILE DOMAIN-CONTAINING PROTEIN"/>
    <property type="match status" value="1"/>
</dbReference>
<keyword evidence="1 4" id="KW-0812">Transmembrane</keyword>
<feature type="transmembrane region" description="Helical" evidence="4">
    <location>
        <begin position="222"/>
        <end position="242"/>
    </location>
</feature>
<dbReference type="PROSITE" id="PS50850">
    <property type="entry name" value="MFS"/>
    <property type="match status" value="1"/>
</dbReference>
<feature type="transmembrane region" description="Helical" evidence="4">
    <location>
        <begin position="139"/>
        <end position="158"/>
    </location>
</feature>
<evidence type="ECO:0000256" key="1">
    <source>
        <dbReference type="ARBA" id="ARBA00022692"/>
    </source>
</evidence>
<evidence type="ECO:0000313" key="7">
    <source>
        <dbReference type="Proteomes" id="UP000644441"/>
    </source>
</evidence>
<organism evidence="6 7">
    <name type="scientific">Alloalcanivorax venustensis ISO4</name>
    <dbReference type="NCBI Taxonomy" id="1177184"/>
    <lineage>
        <taxon>Bacteria</taxon>
        <taxon>Pseudomonadati</taxon>
        <taxon>Pseudomonadota</taxon>
        <taxon>Gammaproteobacteria</taxon>
        <taxon>Oceanospirillales</taxon>
        <taxon>Alcanivoracaceae</taxon>
        <taxon>Alloalcanivorax</taxon>
    </lineage>
</organism>
<evidence type="ECO:0000256" key="2">
    <source>
        <dbReference type="ARBA" id="ARBA00022989"/>
    </source>
</evidence>
<feature type="transmembrane region" description="Helical" evidence="4">
    <location>
        <begin position="82"/>
        <end position="100"/>
    </location>
</feature>
<feature type="transmembrane region" description="Helical" evidence="4">
    <location>
        <begin position="49"/>
        <end position="70"/>
    </location>
</feature>
<dbReference type="Pfam" id="PF07690">
    <property type="entry name" value="MFS_1"/>
    <property type="match status" value="1"/>
</dbReference>
<dbReference type="PANTHER" id="PTHR42910">
    <property type="entry name" value="TRANSPORTER SCO4007-RELATED"/>
    <property type="match status" value="1"/>
</dbReference>
<keyword evidence="7" id="KW-1185">Reference proteome</keyword>
<comment type="caution">
    <text evidence="6">The sequence shown here is derived from an EMBL/GenBank/DDBJ whole genome shotgun (WGS) entry which is preliminary data.</text>
</comment>
<dbReference type="InterPro" id="IPR036259">
    <property type="entry name" value="MFS_trans_sf"/>
</dbReference>
<keyword evidence="2 4" id="KW-1133">Transmembrane helix</keyword>
<dbReference type="Gene3D" id="1.20.1250.20">
    <property type="entry name" value="MFS general substrate transporter like domains"/>
    <property type="match status" value="1"/>
</dbReference>
<proteinExistence type="predicted"/>
<reference evidence="6 7" key="1">
    <citation type="submission" date="2012-09" db="EMBL/GenBank/DDBJ databases">
        <title>Genome Sequence of alkane-degrading Bacterium Alcanivorax venustensis ISO4.</title>
        <authorList>
            <person name="Lai Q."/>
            <person name="Shao Z."/>
        </authorList>
    </citation>
    <scope>NUCLEOTIDE SEQUENCE [LARGE SCALE GENOMIC DNA]</scope>
    <source>
        <strain evidence="6 7">ISO4</strain>
    </source>
</reference>